<dbReference type="Gramene" id="ORGLA07G0048300.1">
    <property type="protein sequence ID" value="ORGLA07G0048300.1"/>
    <property type="gene ID" value="ORGLA07G0048300"/>
</dbReference>
<evidence type="ECO:0000256" key="1">
    <source>
        <dbReference type="SAM" id="MobiDB-lite"/>
    </source>
</evidence>
<feature type="region of interest" description="Disordered" evidence="1">
    <location>
        <begin position="167"/>
        <end position="220"/>
    </location>
</feature>
<dbReference type="AlphaFoldDB" id="I1Q8P1"/>
<reference evidence="2 3" key="2">
    <citation type="submission" date="2018-04" db="EMBL/GenBank/DDBJ databases">
        <title>OglaRS2 (Oryza glaberrima Reference Sequence Version 2).</title>
        <authorList>
            <person name="Zhang J."/>
            <person name="Kudrna D."/>
            <person name="Lee S."/>
            <person name="Talag J."/>
            <person name="Rajasekar S."/>
            <person name="Wing R.A."/>
        </authorList>
    </citation>
    <scope>NUCLEOTIDE SEQUENCE [LARGE SCALE GENOMIC DNA]</scope>
    <source>
        <strain evidence="2 3">cv. IRGC 96717</strain>
    </source>
</reference>
<proteinExistence type="predicted"/>
<feature type="compositionally biased region" description="Polar residues" evidence="1">
    <location>
        <begin position="118"/>
        <end position="131"/>
    </location>
</feature>
<feature type="region of interest" description="Disordered" evidence="1">
    <location>
        <begin position="79"/>
        <end position="131"/>
    </location>
</feature>
<feature type="region of interest" description="Disordered" evidence="1">
    <location>
        <begin position="1"/>
        <end position="49"/>
    </location>
</feature>
<dbReference type="Proteomes" id="UP000007306">
    <property type="component" value="Chromosome 7"/>
</dbReference>
<keyword evidence="3" id="KW-1185">Reference proteome</keyword>
<evidence type="ECO:0000313" key="2">
    <source>
        <dbReference type="EnsemblPlants" id="ORGLA07G0048300.1"/>
    </source>
</evidence>
<dbReference type="HOGENOM" id="CLU_109559_0_0_1"/>
<dbReference type="EnsemblPlants" id="ORGLA07G0048300.1">
    <property type="protein sequence ID" value="ORGLA07G0048300.1"/>
    <property type="gene ID" value="ORGLA07G0048300"/>
</dbReference>
<evidence type="ECO:0000313" key="3">
    <source>
        <dbReference type="Proteomes" id="UP000007306"/>
    </source>
</evidence>
<sequence length="220" mass="22842">MKHDCSGYLRLAPKNRSPEPPSASSSSPVAATAAPSMTSSASSPARPLPSLAPAAALEANAPASSASVGRPRWPVSLAAWSKSPPEDAVPGGTTTSLAVPGSPPLAPPRRGAVDEAFNRSSQTVTGSMGTRRSSFLSKCETLCPRGRQRPSRGYCWGSIFRSQKVANRSVGLRGSRIRDSARGKKGKAHASFGQRPVSSRRAPGDRTTQGTSSPRRLPGA</sequence>
<feature type="compositionally biased region" description="Low complexity" evidence="1">
    <location>
        <begin position="22"/>
        <end position="49"/>
    </location>
</feature>
<accession>I1Q8P1</accession>
<protein>
    <submittedName>
        <fullName evidence="2">Uncharacterized protein</fullName>
    </submittedName>
</protein>
<reference evidence="2" key="1">
    <citation type="submission" date="2015-06" db="UniProtKB">
        <authorList>
            <consortium name="EnsemblPlants"/>
        </authorList>
    </citation>
    <scope>IDENTIFICATION</scope>
</reference>
<name>I1Q8P1_ORYGL</name>
<organism evidence="2 3">
    <name type="scientific">Oryza glaberrima</name>
    <name type="common">African rice</name>
    <dbReference type="NCBI Taxonomy" id="4538"/>
    <lineage>
        <taxon>Eukaryota</taxon>
        <taxon>Viridiplantae</taxon>
        <taxon>Streptophyta</taxon>
        <taxon>Embryophyta</taxon>
        <taxon>Tracheophyta</taxon>
        <taxon>Spermatophyta</taxon>
        <taxon>Magnoliopsida</taxon>
        <taxon>Liliopsida</taxon>
        <taxon>Poales</taxon>
        <taxon>Poaceae</taxon>
        <taxon>BOP clade</taxon>
        <taxon>Oryzoideae</taxon>
        <taxon>Oryzeae</taxon>
        <taxon>Oryzinae</taxon>
        <taxon>Oryza</taxon>
    </lineage>
</organism>